<dbReference type="Pfam" id="PF19077">
    <property type="entry name" value="Big_13"/>
    <property type="match status" value="5"/>
</dbReference>
<dbReference type="Proteomes" id="UP000621560">
    <property type="component" value="Unassembled WGS sequence"/>
</dbReference>
<dbReference type="InterPro" id="IPR051465">
    <property type="entry name" value="Cell_Envelope_Struct_Comp"/>
</dbReference>
<evidence type="ECO:0000256" key="1">
    <source>
        <dbReference type="SAM" id="MobiDB-lite"/>
    </source>
</evidence>
<feature type="region of interest" description="Disordered" evidence="1">
    <location>
        <begin position="239"/>
        <end position="261"/>
    </location>
</feature>
<feature type="region of interest" description="Disordered" evidence="1">
    <location>
        <begin position="352"/>
        <end position="377"/>
    </location>
</feature>
<feature type="compositionally biased region" description="Low complexity" evidence="1">
    <location>
        <begin position="90"/>
        <end position="99"/>
    </location>
</feature>
<dbReference type="RefSeq" id="WP_190914081.1">
    <property type="nucleotide sequence ID" value="NZ_JACXIZ010000006.1"/>
</dbReference>
<feature type="region of interest" description="Disordered" evidence="1">
    <location>
        <begin position="682"/>
        <end position="706"/>
    </location>
</feature>
<dbReference type="InterPro" id="IPR003961">
    <property type="entry name" value="FN3_dom"/>
</dbReference>
<dbReference type="PROSITE" id="PS51272">
    <property type="entry name" value="SLH"/>
    <property type="match status" value="3"/>
</dbReference>
<dbReference type="Gene3D" id="2.60.40.10">
    <property type="entry name" value="Immunoglobulins"/>
    <property type="match status" value="6"/>
</dbReference>
<dbReference type="InterPro" id="IPR013783">
    <property type="entry name" value="Ig-like_fold"/>
</dbReference>
<evidence type="ECO:0000259" key="2">
    <source>
        <dbReference type="PROSITE" id="PS50853"/>
    </source>
</evidence>
<feature type="domain" description="SLH" evidence="3">
    <location>
        <begin position="926"/>
        <end position="989"/>
    </location>
</feature>
<dbReference type="InterPro" id="IPR032179">
    <property type="entry name" value="Cry22Aa_Ig-like"/>
</dbReference>
<name>A0A927GPW5_9BACL</name>
<protein>
    <submittedName>
        <fullName evidence="4">S-layer homology domain-containing protein</fullName>
    </submittedName>
</protein>
<evidence type="ECO:0000259" key="3">
    <source>
        <dbReference type="PROSITE" id="PS51272"/>
    </source>
</evidence>
<gene>
    <name evidence="4" type="ORF">IDH44_01730</name>
</gene>
<accession>A0A927GPW5</accession>
<feature type="compositionally biased region" description="Polar residues" evidence="1">
    <location>
        <begin position="243"/>
        <end position="255"/>
    </location>
</feature>
<feature type="domain" description="Fibronectin type-III" evidence="2">
    <location>
        <begin position="441"/>
        <end position="537"/>
    </location>
</feature>
<feature type="compositionally biased region" description="Low complexity" evidence="1">
    <location>
        <begin position="367"/>
        <end position="376"/>
    </location>
</feature>
<dbReference type="InterPro" id="IPR001119">
    <property type="entry name" value="SLH_dom"/>
</dbReference>
<keyword evidence="5" id="KW-1185">Reference proteome</keyword>
<dbReference type="PANTHER" id="PTHR43308">
    <property type="entry name" value="OUTER MEMBRANE PROTEIN ALPHA-RELATED"/>
    <property type="match status" value="1"/>
</dbReference>
<dbReference type="InterPro" id="IPR044016">
    <property type="entry name" value="Big_13"/>
</dbReference>
<comment type="caution">
    <text evidence="4">The sequence shown here is derived from an EMBL/GenBank/DDBJ whole genome shotgun (WGS) entry which is preliminary data.</text>
</comment>
<organism evidence="4 5">
    <name type="scientific">Paenibacillus sabuli</name>
    <dbReference type="NCBI Taxonomy" id="2772509"/>
    <lineage>
        <taxon>Bacteria</taxon>
        <taxon>Bacillati</taxon>
        <taxon>Bacillota</taxon>
        <taxon>Bacilli</taxon>
        <taxon>Bacillales</taxon>
        <taxon>Paenibacillaceae</taxon>
        <taxon>Paenibacillus</taxon>
    </lineage>
</organism>
<dbReference type="PROSITE" id="PS50853">
    <property type="entry name" value="FN3"/>
    <property type="match status" value="1"/>
</dbReference>
<reference evidence="4" key="1">
    <citation type="submission" date="2020-09" db="EMBL/GenBank/DDBJ databases">
        <title>A novel bacterium of genus Paenibacillus, isolated from South China Sea.</title>
        <authorList>
            <person name="Huang H."/>
            <person name="Mo K."/>
            <person name="Hu Y."/>
        </authorList>
    </citation>
    <scope>NUCLEOTIDE SEQUENCE</scope>
    <source>
        <strain evidence="4">IB182496</strain>
    </source>
</reference>
<dbReference type="NCBIfam" id="NF033510">
    <property type="entry name" value="Ca_tandemer"/>
    <property type="match status" value="5"/>
</dbReference>
<dbReference type="EMBL" id="JACXIZ010000006">
    <property type="protein sequence ID" value="MBD2843899.1"/>
    <property type="molecule type" value="Genomic_DNA"/>
</dbReference>
<dbReference type="Pfam" id="PF00395">
    <property type="entry name" value="SLH"/>
    <property type="match status" value="3"/>
</dbReference>
<dbReference type="Pfam" id="PF16403">
    <property type="entry name" value="Bact_surface_Ig-like"/>
    <property type="match status" value="1"/>
</dbReference>
<feature type="domain" description="SLH" evidence="3">
    <location>
        <begin position="990"/>
        <end position="1053"/>
    </location>
</feature>
<sequence>MSTTDLDGSDTHDYSLVSGAGDTDNSAFSITGNQLVASNASTLSAGAKSVRIRTTDSANATYEKSFSITVEDDIKPDAPIITDPAEGDYTTATPTITGTAEPDSTVAITIDEGTPANETAGGSGNWSHTPAAALGQGAHTVSATATDAAGNVSDASATVSFMVDTVSPAQPTITAPADGATVTTKKPAITGTTEDGTTVTVALDGGTPQAATVNGSDWSYTPSAELSEGAHTVSVVAEDEADNASTPPATSSFTVDTLPPNVPSITAPADGTAMSNAQPIITIEADGADSVTVYFGGDEQGQATLDAGTTWTYTPATVLPDDTYVVTADASDAHGNTSAASAPVTFTVDTEKPDAPIITDPAEGDYTTGTPTITGTAEPDSTVAVVIDGGTAVDETADDSGNWSHTPATVLNQGSHTVSATATDAAGNVSDASATVIFMVDTEAPDASTITVPADGATVTTKQPTITGTTESGTTVTVTLDGGTPQAATVNGDSWSYTPSAELSEGAHTVSVVAEDEAGNASSPPATSSFTVDTLPPTLSLKGASEIELLLGASYDDAGASAEDARDGDLTNAIQVSGEVDTSTPGIYTLTYDVSDEAGNAAPILQRTVKVRPPAVTSEGGDNLVRVAEALPGAILSLYDADGDLVGETAQADAAGKHTFDRIAAGRGYVVTQTANGVESAASAPVQVTRPRNDAPATGGGASPPTGNVRVVDVALGDASGAVERVEIVRKVDASGQKLDTVVFDAAKAASVAGKAQSQGQPKAIILIDDLPDDPADEVNVTLPQSSVGILAEHKIALEIRSEEARVELPAESLAAMAEAGLTDLFFRLVPIRGEARQAIAQRTVTSEQVEAAAGGGMAQVFGTPMTIETNYSDFATRLVFPLPQIELPAQAVALQRLLDSLAVYIEHSDGEKKLQRGVIVYDDAGAPAGIEIEVSKFSTFTIVGLGEEESHVPYITGYPDGRFGPERIVTRAELAAMLSRLLGEVELRPEVDYRDLSGEHWAAGYIADMQALGLMQGYPDGSFRPDQTISRAELATVASRLLPVDAAAGVAVPDTTGHWAYEAIGRIVAAGLMQGYAGGEFRPDQGLTRAEAVTVLNRLFERAPLTGAGNPYTDVPAGHWAQGDILEASVAHAAADRHDAR</sequence>
<dbReference type="AlphaFoldDB" id="A0A927GPW5"/>
<evidence type="ECO:0000313" key="5">
    <source>
        <dbReference type="Proteomes" id="UP000621560"/>
    </source>
</evidence>
<feature type="domain" description="SLH" evidence="3">
    <location>
        <begin position="1055"/>
        <end position="1111"/>
    </location>
</feature>
<evidence type="ECO:0000313" key="4">
    <source>
        <dbReference type="EMBL" id="MBD2843899.1"/>
    </source>
</evidence>
<feature type="region of interest" description="Disordered" evidence="1">
    <location>
        <begin position="81"/>
        <end position="100"/>
    </location>
</feature>
<proteinExistence type="predicted"/>